<evidence type="ECO:0000256" key="8">
    <source>
        <dbReference type="ARBA" id="ARBA00022695"/>
    </source>
</evidence>
<dbReference type="EMBL" id="FXAW01000005">
    <property type="protein sequence ID" value="SMG40760.1"/>
    <property type="molecule type" value="Genomic_DNA"/>
</dbReference>
<dbReference type="GO" id="GO:0005737">
    <property type="term" value="C:cytoplasm"/>
    <property type="evidence" value="ECO:0007669"/>
    <property type="project" value="UniProtKB-SubCell"/>
</dbReference>
<comment type="function">
    <text evidence="13">Required for the formation of a threonylcarbamoyl group on adenosine at position 37 (t(6)A37) in tRNAs that read codons beginning with adenine.</text>
</comment>
<dbReference type="AlphaFoldDB" id="A0A1X7KHE4"/>
<name>A0A1X7KHE4_9BACT</name>
<dbReference type="STRING" id="1028.SAMN05661096_02802"/>
<dbReference type="OrthoDB" id="9814580at2"/>
<dbReference type="InterPro" id="IPR050156">
    <property type="entry name" value="TC-AMP_synthase_SUA5"/>
</dbReference>
<dbReference type="GO" id="GO:0061710">
    <property type="term" value="F:L-threonylcarbamoyladenylate synthase"/>
    <property type="evidence" value="ECO:0007669"/>
    <property type="project" value="UniProtKB-EC"/>
</dbReference>
<feature type="domain" description="YrdC-like" evidence="15">
    <location>
        <begin position="5"/>
        <end position="191"/>
    </location>
</feature>
<feature type="binding site" evidence="14">
    <location>
        <position position="59"/>
    </location>
    <ligand>
        <name>ATP</name>
        <dbReference type="ChEBI" id="CHEBI:30616"/>
    </ligand>
</feature>
<feature type="binding site" evidence="14">
    <location>
        <position position="27"/>
    </location>
    <ligand>
        <name>L-threonine</name>
        <dbReference type="ChEBI" id="CHEBI:57926"/>
    </ligand>
</feature>
<feature type="binding site" evidence="14">
    <location>
        <position position="187"/>
    </location>
    <ligand>
        <name>ATP</name>
        <dbReference type="ChEBI" id="CHEBI:30616"/>
    </ligand>
</feature>
<reference evidence="17" key="1">
    <citation type="submission" date="2017-04" db="EMBL/GenBank/DDBJ databases">
        <authorList>
            <person name="Varghese N."/>
            <person name="Submissions S."/>
        </authorList>
    </citation>
    <scope>NUCLEOTIDE SEQUENCE [LARGE SCALE GENOMIC DNA]</scope>
    <source>
        <strain evidence="17">DSM 4125</strain>
    </source>
</reference>
<comment type="similarity">
    <text evidence="2 13">Belongs to the SUA5 family.</text>
</comment>
<dbReference type="Pfam" id="PF03481">
    <property type="entry name" value="Sua5_C"/>
    <property type="match status" value="1"/>
</dbReference>
<dbReference type="RefSeq" id="WP_085517959.1">
    <property type="nucleotide sequence ID" value="NZ_FXAW01000005.1"/>
</dbReference>
<evidence type="ECO:0000256" key="9">
    <source>
        <dbReference type="ARBA" id="ARBA00022741"/>
    </source>
</evidence>
<evidence type="ECO:0000256" key="12">
    <source>
        <dbReference type="ARBA" id="ARBA00048366"/>
    </source>
</evidence>
<dbReference type="GO" id="GO:0003725">
    <property type="term" value="F:double-stranded RNA binding"/>
    <property type="evidence" value="ECO:0007669"/>
    <property type="project" value="UniProtKB-UniRule"/>
</dbReference>
<proteinExistence type="inferred from homology"/>
<feature type="binding site" evidence="14">
    <location>
        <position position="50"/>
    </location>
    <ligand>
        <name>ATP</name>
        <dbReference type="ChEBI" id="CHEBI:30616"/>
    </ligand>
</feature>
<keyword evidence="5 13" id="KW-0963">Cytoplasm</keyword>
<dbReference type="Gene3D" id="3.40.50.11030">
    <property type="entry name" value="Threonylcarbamoyl-AMP synthase, C-terminal domain"/>
    <property type="match status" value="1"/>
</dbReference>
<keyword evidence="17" id="KW-1185">Reference proteome</keyword>
<evidence type="ECO:0000256" key="11">
    <source>
        <dbReference type="ARBA" id="ARBA00029774"/>
    </source>
</evidence>
<feature type="binding site" evidence="14">
    <location>
        <position position="113"/>
    </location>
    <ligand>
        <name>L-threonine</name>
        <dbReference type="ChEBI" id="CHEBI:57926"/>
    </ligand>
</feature>
<evidence type="ECO:0000256" key="14">
    <source>
        <dbReference type="PIRSR" id="PIRSR004930-1"/>
    </source>
</evidence>
<dbReference type="NCBIfam" id="TIGR00057">
    <property type="entry name" value="L-threonylcarbamoyladenylate synthase"/>
    <property type="match status" value="1"/>
</dbReference>
<evidence type="ECO:0000256" key="5">
    <source>
        <dbReference type="ARBA" id="ARBA00022490"/>
    </source>
</evidence>
<evidence type="ECO:0000259" key="15">
    <source>
        <dbReference type="PROSITE" id="PS51163"/>
    </source>
</evidence>
<comment type="catalytic activity">
    <reaction evidence="12 13">
        <text>L-threonine + hydrogencarbonate + ATP = L-threonylcarbamoyladenylate + diphosphate + H2O</text>
        <dbReference type="Rhea" id="RHEA:36407"/>
        <dbReference type="ChEBI" id="CHEBI:15377"/>
        <dbReference type="ChEBI" id="CHEBI:17544"/>
        <dbReference type="ChEBI" id="CHEBI:30616"/>
        <dbReference type="ChEBI" id="CHEBI:33019"/>
        <dbReference type="ChEBI" id="CHEBI:57926"/>
        <dbReference type="ChEBI" id="CHEBI:73682"/>
        <dbReference type="EC" id="2.7.7.87"/>
    </reaction>
</comment>
<evidence type="ECO:0000313" key="17">
    <source>
        <dbReference type="Proteomes" id="UP000193804"/>
    </source>
</evidence>
<dbReference type="Gene3D" id="3.90.870.10">
    <property type="entry name" value="DHBP synthase"/>
    <property type="match status" value="1"/>
</dbReference>
<organism evidence="16 17">
    <name type="scientific">Marivirga sericea</name>
    <dbReference type="NCBI Taxonomy" id="1028"/>
    <lineage>
        <taxon>Bacteria</taxon>
        <taxon>Pseudomonadati</taxon>
        <taxon>Bacteroidota</taxon>
        <taxon>Cytophagia</taxon>
        <taxon>Cytophagales</taxon>
        <taxon>Marivirgaceae</taxon>
        <taxon>Marivirga</taxon>
    </lineage>
</organism>
<dbReference type="PANTHER" id="PTHR17490:SF16">
    <property type="entry name" value="THREONYLCARBAMOYL-AMP SYNTHASE"/>
    <property type="match status" value="1"/>
</dbReference>
<evidence type="ECO:0000256" key="13">
    <source>
        <dbReference type="PIRNR" id="PIRNR004930"/>
    </source>
</evidence>
<dbReference type="InterPro" id="IPR010923">
    <property type="entry name" value="T(6)A37_SUA5"/>
</dbReference>
<dbReference type="InterPro" id="IPR038385">
    <property type="entry name" value="Sua5/YwlC_C"/>
</dbReference>
<feature type="binding site" evidence="14">
    <location>
        <position position="135"/>
    </location>
    <ligand>
        <name>ATP</name>
        <dbReference type="ChEBI" id="CHEBI:30616"/>
    </ligand>
</feature>
<dbReference type="GO" id="GO:0006450">
    <property type="term" value="P:regulation of translational fidelity"/>
    <property type="evidence" value="ECO:0007669"/>
    <property type="project" value="TreeGrafter"/>
</dbReference>
<keyword evidence="6 13" id="KW-0808">Transferase</keyword>
<accession>A0A1X7KHE4</accession>
<sequence>MAEINNDINQAKYILDADQLIGLPTETVYGLAGNGIKSEVVSKIFEVKNRPHFDPLILHSYSLEAISAYVKEIPETAKVLAKAFWPGPLTILLERNEKVPDLTCSGLDRVAFRIPNHPKALSLLQILDYPLAAPSANPFGYISPTNSQHVQQQLGAKIPFILEGELSEVGIESTIVGFENGATIIYRLGGLDIAAIKKVVGEVKILPHSSSKPDAPGMLKSHYAPRKNIILGKIDELIPQYPKLKLGTLTFSKFYEDVEVSLTLSRSRDMHEAAKNLFSLLRKLDESNVDLIIVEKVPAEGLGNAINDRLQRAAVKEKIV</sequence>
<dbReference type="SUPFAM" id="SSF55821">
    <property type="entry name" value="YrdC/RibB"/>
    <property type="match status" value="1"/>
</dbReference>
<evidence type="ECO:0000256" key="10">
    <source>
        <dbReference type="ARBA" id="ARBA00022840"/>
    </source>
</evidence>
<dbReference type="GO" id="GO:0000049">
    <property type="term" value="F:tRNA binding"/>
    <property type="evidence" value="ECO:0007669"/>
    <property type="project" value="TreeGrafter"/>
</dbReference>
<dbReference type="PANTHER" id="PTHR17490">
    <property type="entry name" value="SUA5"/>
    <property type="match status" value="1"/>
</dbReference>
<dbReference type="InterPro" id="IPR017945">
    <property type="entry name" value="DHBP_synth_RibB-like_a/b_dom"/>
</dbReference>
<feature type="binding site" evidence="14">
    <location>
        <position position="143"/>
    </location>
    <ligand>
        <name>ATP</name>
        <dbReference type="ChEBI" id="CHEBI:30616"/>
    </ligand>
</feature>
<evidence type="ECO:0000256" key="4">
    <source>
        <dbReference type="ARBA" id="ARBA00015492"/>
    </source>
</evidence>
<dbReference type="Proteomes" id="UP000193804">
    <property type="component" value="Unassembled WGS sequence"/>
</dbReference>
<dbReference type="PIRSF" id="PIRSF004930">
    <property type="entry name" value="Tln_factor_SUA5"/>
    <property type="match status" value="1"/>
</dbReference>
<keyword evidence="9 13" id="KW-0547">Nucleotide-binding</keyword>
<evidence type="ECO:0000256" key="1">
    <source>
        <dbReference type="ARBA" id="ARBA00004496"/>
    </source>
</evidence>
<protein>
    <recommendedName>
        <fullName evidence="4 13">Threonylcarbamoyl-AMP synthase</fullName>
        <shortName evidence="13">TC-AMP synthase</shortName>
        <ecNumber evidence="3 13">2.7.7.87</ecNumber>
    </recommendedName>
    <alternativeName>
        <fullName evidence="11 13">L-threonylcarbamoyladenylate synthase</fullName>
    </alternativeName>
</protein>
<feature type="binding site" evidence="14">
    <location>
        <position position="133"/>
    </location>
    <ligand>
        <name>L-threonine</name>
        <dbReference type="ChEBI" id="CHEBI:57926"/>
    </ligand>
</feature>
<feature type="binding site" evidence="14">
    <location>
        <position position="173"/>
    </location>
    <ligand>
        <name>L-threonine</name>
        <dbReference type="ChEBI" id="CHEBI:57926"/>
    </ligand>
</feature>
<keyword evidence="7 13" id="KW-0819">tRNA processing</keyword>
<dbReference type="EC" id="2.7.7.87" evidence="3 13"/>
<comment type="subcellular location">
    <subcellularLocation>
        <location evidence="1 13">Cytoplasm</location>
    </subcellularLocation>
</comment>
<keyword evidence="10 13" id="KW-0067">ATP-binding</keyword>
<evidence type="ECO:0000256" key="2">
    <source>
        <dbReference type="ARBA" id="ARBA00007663"/>
    </source>
</evidence>
<dbReference type="Pfam" id="PF01300">
    <property type="entry name" value="Sua5_yciO_yrdC"/>
    <property type="match status" value="1"/>
</dbReference>
<dbReference type="PROSITE" id="PS51163">
    <property type="entry name" value="YRDC"/>
    <property type="match status" value="1"/>
</dbReference>
<evidence type="ECO:0000256" key="3">
    <source>
        <dbReference type="ARBA" id="ARBA00012584"/>
    </source>
</evidence>
<keyword evidence="8 13" id="KW-0548">Nucleotidyltransferase</keyword>
<evidence type="ECO:0000313" key="16">
    <source>
        <dbReference type="EMBL" id="SMG40760.1"/>
    </source>
</evidence>
<feature type="binding site" evidence="14">
    <location>
        <position position="223"/>
    </location>
    <ligand>
        <name>ATP</name>
        <dbReference type="ChEBI" id="CHEBI:30616"/>
    </ligand>
</feature>
<evidence type="ECO:0000256" key="6">
    <source>
        <dbReference type="ARBA" id="ARBA00022679"/>
    </source>
</evidence>
<dbReference type="GO" id="GO:0008033">
    <property type="term" value="P:tRNA processing"/>
    <property type="evidence" value="ECO:0007669"/>
    <property type="project" value="UniProtKB-KW"/>
</dbReference>
<dbReference type="InterPro" id="IPR005145">
    <property type="entry name" value="Sua5_C"/>
</dbReference>
<gene>
    <name evidence="16" type="ORF">SAMN05661096_02802</name>
</gene>
<evidence type="ECO:0000256" key="7">
    <source>
        <dbReference type="ARBA" id="ARBA00022694"/>
    </source>
</evidence>
<dbReference type="GO" id="GO:0005524">
    <property type="term" value="F:ATP binding"/>
    <property type="evidence" value="ECO:0007669"/>
    <property type="project" value="UniProtKB-UniRule"/>
</dbReference>
<dbReference type="InterPro" id="IPR006070">
    <property type="entry name" value="Sua5-like_dom"/>
</dbReference>